<proteinExistence type="inferred from homology"/>
<feature type="region of interest" description="Disordered" evidence="6">
    <location>
        <begin position="392"/>
        <end position="434"/>
    </location>
</feature>
<dbReference type="InterPro" id="IPR006201">
    <property type="entry name" value="Neur_channel"/>
</dbReference>
<dbReference type="GO" id="GO:0005230">
    <property type="term" value="F:extracellular ligand-gated monoatomic ion channel activity"/>
    <property type="evidence" value="ECO:0007669"/>
    <property type="project" value="InterPro"/>
</dbReference>
<dbReference type="CDD" id="cd18989">
    <property type="entry name" value="LGIC_ECD_cation"/>
    <property type="match status" value="1"/>
</dbReference>
<dbReference type="SUPFAM" id="SSF90112">
    <property type="entry name" value="Neurotransmitter-gated ion-channel transmembrane pore"/>
    <property type="match status" value="1"/>
</dbReference>
<dbReference type="Gene3D" id="1.20.58.390">
    <property type="entry name" value="Neurotransmitter-gated ion-channel transmembrane domain"/>
    <property type="match status" value="1"/>
</dbReference>
<dbReference type="EMBL" id="RQTK01001060">
    <property type="protein sequence ID" value="RUS72503.1"/>
    <property type="molecule type" value="Genomic_DNA"/>
</dbReference>
<feature type="domain" description="Neurotransmitter-gated ion-channel transmembrane" evidence="8">
    <location>
        <begin position="264"/>
        <end position="487"/>
    </location>
</feature>
<evidence type="ECO:0000313" key="10">
    <source>
        <dbReference type="Proteomes" id="UP000271974"/>
    </source>
</evidence>
<dbReference type="Gene3D" id="2.70.170.10">
    <property type="entry name" value="Neurotransmitter-gated ion-channel ligand-binding domain"/>
    <property type="match status" value="1"/>
</dbReference>
<dbReference type="InterPro" id="IPR006202">
    <property type="entry name" value="Neur_chan_lig-bd"/>
</dbReference>
<protein>
    <recommendedName>
        <fullName evidence="11">Neurotransmitter-gated ion-channel ligand-binding domain-containing protein</fullName>
    </recommendedName>
</protein>
<keyword evidence="5" id="KW-0406">Ion transport</keyword>
<dbReference type="STRING" id="188477.A0A3S0Z7J8"/>
<dbReference type="InterPro" id="IPR006029">
    <property type="entry name" value="Neurotrans-gated_channel_TM"/>
</dbReference>
<feature type="transmembrane region" description="Helical" evidence="5">
    <location>
        <begin position="284"/>
        <end position="301"/>
    </location>
</feature>
<evidence type="ECO:0000313" key="9">
    <source>
        <dbReference type="EMBL" id="RUS72503.1"/>
    </source>
</evidence>
<feature type="signal peptide" evidence="5">
    <location>
        <begin position="1"/>
        <end position="18"/>
    </location>
</feature>
<dbReference type="GO" id="GO:0016020">
    <property type="term" value="C:membrane"/>
    <property type="evidence" value="ECO:0007669"/>
    <property type="project" value="UniProtKB-SubCell"/>
</dbReference>
<dbReference type="InterPro" id="IPR036734">
    <property type="entry name" value="Neur_chan_lig-bd_sf"/>
</dbReference>
<dbReference type="PROSITE" id="PS00236">
    <property type="entry name" value="NEUROTR_ION_CHANNEL"/>
    <property type="match status" value="1"/>
</dbReference>
<dbReference type="SUPFAM" id="SSF63712">
    <property type="entry name" value="Nicotinic receptor ligand binding domain-like"/>
    <property type="match status" value="1"/>
</dbReference>
<dbReference type="Pfam" id="PF02931">
    <property type="entry name" value="Neur_chan_LBD"/>
    <property type="match status" value="1"/>
</dbReference>
<keyword evidence="2 5" id="KW-0812">Transmembrane</keyword>
<keyword evidence="3 5" id="KW-1133">Transmembrane helix</keyword>
<keyword evidence="4 5" id="KW-0472">Membrane</keyword>
<dbReference type="InterPro" id="IPR036719">
    <property type="entry name" value="Neuro-gated_channel_TM_sf"/>
</dbReference>
<organism evidence="9 10">
    <name type="scientific">Elysia chlorotica</name>
    <name type="common">Eastern emerald elysia</name>
    <name type="synonym">Sea slug</name>
    <dbReference type="NCBI Taxonomy" id="188477"/>
    <lineage>
        <taxon>Eukaryota</taxon>
        <taxon>Metazoa</taxon>
        <taxon>Spiralia</taxon>
        <taxon>Lophotrochozoa</taxon>
        <taxon>Mollusca</taxon>
        <taxon>Gastropoda</taxon>
        <taxon>Heterobranchia</taxon>
        <taxon>Euthyneura</taxon>
        <taxon>Panpulmonata</taxon>
        <taxon>Sacoglossa</taxon>
        <taxon>Placobranchoidea</taxon>
        <taxon>Plakobranchidae</taxon>
        <taxon>Elysia</taxon>
    </lineage>
</organism>
<feature type="compositionally biased region" description="Basic and acidic residues" evidence="6">
    <location>
        <begin position="411"/>
        <end position="432"/>
    </location>
</feature>
<keyword evidence="10" id="KW-1185">Reference proteome</keyword>
<dbReference type="CDD" id="cd19051">
    <property type="entry name" value="LGIC_TM_cation"/>
    <property type="match status" value="1"/>
</dbReference>
<dbReference type="PANTHER" id="PTHR18945">
    <property type="entry name" value="NEUROTRANSMITTER GATED ION CHANNEL"/>
    <property type="match status" value="1"/>
</dbReference>
<evidence type="ECO:0000256" key="6">
    <source>
        <dbReference type="SAM" id="MobiDB-lite"/>
    </source>
</evidence>
<dbReference type="Pfam" id="PF02932">
    <property type="entry name" value="Neur_chan_memb"/>
    <property type="match status" value="1"/>
</dbReference>
<dbReference type="GO" id="GO:0004888">
    <property type="term" value="F:transmembrane signaling receptor activity"/>
    <property type="evidence" value="ECO:0007669"/>
    <property type="project" value="InterPro"/>
</dbReference>
<evidence type="ECO:0008006" key="11">
    <source>
        <dbReference type="Google" id="ProtNLM"/>
    </source>
</evidence>
<comment type="subcellular location">
    <subcellularLocation>
        <location evidence="1">Membrane</location>
        <topology evidence="1">Multi-pass membrane protein</topology>
    </subcellularLocation>
</comment>
<evidence type="ECO:0000256" key="3">
    <source>
        <dbReference type="ARBA" id="ARBA00022989"/>
    </source>
</evidence>
<evidence type="ECO:0000256" key="1">
    <source>
        <dbReference type="ARBA" id="ARBA00004141"/>
    </source>
</evidence>
<reference evidence="9 10" key="1">
    <citation type="submission" date="2019-01" db="EMBL/GenBank/DDBJ databases">
        <title>A draft genome assembly of the solar-powered sea slug Elysia chlorotica.</title>
        <authorList>
            <person name="Cai H."/>
            <person name="Li Q."/>
            <person name="Fang X."/>
            <person name="Li J."/>
            <person name="Curtis N.E."/>
            <person name="Altenburger A."/>
            <person name="Shibata T."/>
            <person name="Feng M."/>
            <person name="Maeda T."/>
            <person name="Schwartz J.A."/>
            <person name="Shigenobu S."/>
            <person name="Lundholm N."/>
            <person name="Nishiyama T."/>
            <person name="Yang H."/>
            <person name="Hasebe M."/>
            <person name="Li S."/>
            <person name="Pierce S.K."/>
            <person name="Wang J."/>
        </authorList>
    </citation>
    <scope>NUCLEOTIDE SEQUENCE [LARGE SCALE GENOMIC DNA]</scope>
    <source>
        <strain evidence="9">EC2010</strain>
        <tissue evidence="9">Whole organism of an adult</tissue>
    </source>
</reference>
<feature type="domain" description="Neurotransmitter-gated ion-channel ligand-binding" evidence="7">
    <location>
        <begin position="35"/>
        <end position="251"/>
    </location>
</feature>
<evidence type="ECO:0000256" key="5">
    <source>
        <dbReference type="RuleBase" id="RU000687"/>
    </source>
</evidence>
<name>A0A3S0Z7J8_ELYCH</name>
<feature type="chain" id="PRO_5022248854" description="Neurotransmitter-gated ion-channel ligand-binding domain-containing protein" evidence="5">
    <location>
        <begin position="19"/>
        <end position="489"/>
    </location>
</feature>
<keyword evidence="5" id="KW-0732">Signal</keyword>
<feature type="transmembrane region" description="Helical" evidence="5">
    <location>
        <begin position="254"/>
        <end position="277"/>
    </location>
</feature>
<comment type="caution">
    <text evidence="9">The sequence shown here is derived from an EMBL/GenBank/DDBJ whole genome shotgun (WGS) entry which is preliminary data.</text>
</comment>
<evidence type="ECO:0000256" key="4">
    <source>
        <dbReference type="ARBA" id="ARBA00023136"/>
    </source>
</evidence>
<keyword evidence="5" id="KW-0813">Transport</keyword>
<accession>A0A3S0Z7J8</accession>
<comment type="similarity">
    <text evidence="5">Belongs to the ligand-gated ion channel (TC 1.A.9) family.</text>
</comment>
<evidence type="ECO:0000256" key="2">
    <source>
        <dbReference type="ARBA" id="ARBA00022692"/>
    </source>
</evidence>
<sequence>MAVCLALILTLVVPAADGSGSVFQPIGAERGARARLYSDLDSSPLLQNRLVPLSPACPVEVHVKLNVYKILEIIEPRQVINMALFFEFEWTDDAFAWDPARYDNVSQAYVPYDSGLGSLCMSALRIALPRAWHPEVVVANSAVGDFSLFPKPEYLRVSAQGLFHITGGAIVHTHCHIDLTFFPFDHQTCVLIIVVTGQDVKILPKAGSTQLIDGVRENVAIPAEWKVTSHNITVMNSKNVAQVQYTVRLDRASLYYLMCVLGPMAATSQLTLLVFWIPPDSGERISFLMSIYVSSTLYLGFVGDTLPRNNYSFINAPRMVLFMVFSVIECVLVLVATVISMHLHAAEQRRTGRTDLQTDCKGDNSTDKRVLRQGQVTLADRVEHKVPGGLSKISLEENPVSGDSRYQPNSEDCRHEPSAATERKGEGSRDKLVGTASKKRRIFENLSRFVTKRNKSKTPGRVCAQTFDRVMFVCFLACSLLFYFTIFKE</sequence>
<dbReference type="InterPro" id="IPR018000">
    <property type="entry name" value="Neurotransmitter_ion_chnl_CS"/>
</dbReference>
<evidence type="ECO:0000259" key="7">
    <source>
        <dbReference type="Pfam" id="PF02931"/>
    </source>
</evidence>
<dbReference type="OrthoDB" id="6148485at2759"/>
<dbReference type="Proteomes" id="UP000271974">
    <property type="component" value="Unassembled WGS sequence"/>
</dbReference>
<feature type="transmembrane region" description="Helical" evidence="5">
    <location>
        <begin position="470"/>
        <end position="487"/>
    </location>
</feature>
<dbReference type="AlphaFoldDB" id="A0A3S0Z7J8"/>
<keyword evidence="5" id="KW-0407">Ion channel</keyword>
<dbReference type="PRINTS" id="PR00252">
    <property type="entry name" value="NRIONCHANNEL"/>
</dbReference>
<evidence type="ECO:0000259" key="8">
    <source>
        <dbReference type="Pfam" id="PF02932"/>
    </source>
</evidence>
<feature type="transmembrane region" description="Helical" evidence="5">
    <location>
        <begin position="321"/>
        <end position="343"/>
    </location>
</feature>
<gene>
    <name evidence="9" type="ORF">EGW08_019731</name>
</gene>
<dbReference type="InterPro" id="IPR038050">
    <property type="entry name" value="Neuro_actylchol_rec"/>
</dbReference>